<dbReference type="InterPro" id="IPR017853">
    <property type="entry name" value="GH"/>
</dbReference>
<dbReference type="EMBL" id="JAFLND010000001">
    <property type="protein sequence ID" value="MBO0329076.1"/>
    <property type="molecule type" value="Genomic_DNA"/>
</dbReference>
<dbReference type="RefSeq" id="WP_207069603.1">
    <property type="nucleotide sequence ID" value="NZ_JAFLND010000001.1"/>
</dbReference>
<feature type="domain" description="Endo-beta-1,6-galactanase-like" evidence="1">
    <location>
        <begin position="31"/>
        <end position="383"/>
    </location>
</feature>
<dbReference type="Gene3D" id="3.20.20.80">
    <property type="entry name" value="Glycosidases"/>
    <property type="match status" value="1"/>
</dbReference>
<protein>
    <submittedName>
        <fullName evidence="2">Glycosyl hydrolase</fullName>
    </submittedName>
</protein>
<proteinExistence type="predicted"/>
<evidence type="ECO:0000259" key="1">
    <source>
        <dbReference type="Pfam" id="PF14587"/>
    </source>
</evidence>
<dbReference type="PANTHER" id="PTHR42767">
    <property type="entry name" value="ENDO-BETA-1,6-GALACTANASE"/>
    <property type="match status" value="1"/>
</dbReference>
<keyword evidence="3" id="KW-1185">Reference proteome</keyword>
<evidence type="ECO:0000313" key="3">
    <source>
        <dbReference type="Proteomes" id="UP000664163"/>
    </source>
</evidence>
<keyword evidence="2" id="KW-0378">Hydrolase</keyword>
<dbReference type="InterPro" id="IPR039514">
    <property type="entry name" value="6GAL-like"/>
</dbReference>
<dbReference type="Gene3D" id="2.60.40.1180">
    <property type="entry name" value="Golgi alpha-mannosidase II"/>
    <property type="match status" value="1"/>
</dbReference>
<gene>
    <name evidence="2" type="ORF">J0X13_00855</name>
</gene>
<comment type="caution">
    <text evidence="2">The sequence shown here is derived from an EMBL/GenBank/DDBJ whole genome shotgun (WGS) entry which is preliminary data.</text>
</comment>
<dbReference type="Proteomes" id="UP000664163">
    <property type="component" value="Unassembled WGS sequence"/>
</dbReference>
<reference evidence="2 3" key="1">
    <citation type="submission" date="2021-03" db="EMBL/GenBank/DDBJ databases">
        <title>Muricauda sp. CAU 1631 isolated from Incheon.</title>
        <authorList>
            <person name="Kim W."/>
        </authorList>
    </citation>
    <scope>NUCLEOTIDE SEQUENCE [LARGE SCALE GENOMIC DNA]</scope>
    <source>
        <strain evidence="2 3">CAU 1631</strain>
    </source>
</reference>
<organism evidence="2 3">
    <name type="scientific">[Muricauda] lutisoli</name>
    <dbReference type="NCBI Taxonomy" id="2816035"/>
    <lineage>
        <taxon>Bacteria</taxon>
        <taxon>Pseudomonadati</taxon>
        <taxon>Bacteroidota</taxon>
        <taxon>Flavobacteriia</taxon>
        <taxon>Flavobacteriales</taxon>
        <taxon>Flavobacteriaceae</taxon>
        <taxon>Allomuricauda</taxon>
    </lineage>
</organism>
<dbReference type="GO" id="GO:0016787">
    <property type="term" value="F:hydrolase activity"/>
    <property type="evidence" value="ECO:0007669"/>
    <property type="project" value="UniProtKB-KW"/>
</dbReference>
<sequence length="529" mass="59973">MSILAKNIWSSIIPMLFLGTSLVFAQEEYRLSINTDISYQTIDNFGAAACWFGEGIGKYWPTAKKEEIAKLLFSKESDSSGNPKGIGLSAWRFNIGAGTFEQGEQSGISDFRKRVECFQNPDGTYDWSKQSGYMWLVQKAKEYGVEKLIAFSNSPPVQFTKNGLGFKTEKDKKTNLKEDRFDDFAEFLATVIDHFEGEGIHFDYVSPVNEPQWDWFGEVGKAKQEGSPWSNKDISRLAKLLNANLADRDLDTKILLSESAQLNFLYDGYGTAAEQVSSLYSPKSSLYVGHLSHVAPVVAGHSYFTDTPDTTMINIRQKVQNVIKSHEIDFWQSEYSMLANGFREGEEGKRTAMDCALFLAKVIHFDLTVANASAWQFWNSLEPGSPDFDTRYYFIALDPNEEHTDGEFYPVKTLWAMGHYSYFVKPGMKRVHVSSGSQPEEEAQNLMVSAYLDPTNDALTMILVNYSEEEAKVALEGKQWKNYKYYKHYLTNADENINLDKQDEGAMPEQIELPKRSISTLVLQKTDEL</sequence>
<evidence type="ECO:0000313" key="2">
    <source>
        <dbReference type="EMBL" id="MBO0329076.1"/>
    </source>
</evidence>
<name>A0ABS3ES54_9FLAO</name>
<accession>A0ABS3ES54</accession>
<dbReference type="SUPFAM" id="SSF51445">
    <property type="entry name" value="(Trans)glycosidases"/>
    <property type="match status" value="1"/>
</dbReference>
<dbReference type="InterPro" id="IPR013780">
    <property type="entry name" value="Glyco_hydro_b"/>
</dbReference>
<dbReference type="InterPro" id="IPR039743">
    <property type="entry name" value="6GAL/EXGAL"/>
</dbReference>
<dbReference type="Pfam" id="PF14587">
    <property type="entry name" value="Glyco_hydr_30_2"/>
    <property type="match status" value="1"/>
</dbReference>
<dbReference type="PANTHER" id="PTHR42767:SF1">
    <property type="entry name" value="ENDO-BETA-1,6-GALACTANASE-LIKE DOMAIN-CONTAINING PROTEIN"/>
    <property type="match status" value="1"/>
</dbReference>